<dbReference type="EMBL" id="JAUJYN010000012">
    <property type="protein sequence ID" value="KAK1259702.1"/>
    <property type="molecule type" value="Genomic_DNA"/>
</dbReference>
<keyword evidence="2" id="KW-0808">Transferase</keyword>
<gene>
    <name evidence="2" type="ORF">QJS04_geneDACA005444</name>
</gene>
<dbReference type="GO" id="GO:0000287">
    <property type="term" value="F:magnesium ion binding"/>
    <property type="evidence" value="ECO:0007669"/>
    <property type="project" value="InterPro"/>
</dbReference>
<dbReference type="Proteomes" id="UP001179952">
    <property type="component" value="Unassembled WGS sequence"/>
</dbReference>
<keyword evidence="3" id="KW-1185">Reference proteome</keyword>
<keyword evidence="2" id="KW-0548">Nucleotidyltransferase</keyword>
<comment type="caution">
    <text evidence="2">The sequence shown here is derived from an EMBL/GenBank/DDBJ whole genome shotgun (WGS) entry which is preliminary data.</text>
</comment>
<proteinExistence type="predicted"/>
<name>A0AAV9A699_ACOGR</name>
<protein>
    <submittedName>
        <fullName evidence="2">tRNA(His) guanylyltransferase 1</fullName>
    </submittedName>
</protein>
<dbReference type="AlphaFoldDB" id="A0AAV9A699"/>
<dbReference type="InterPro" id="IPR038469">
    <property type="entry name" value="tRNAHis_GuaTrfase_Thg1_sf"/>
</dbReference>
<dbReference type="InterPro" id="IPR007537">
    <property type="entry name" value="tRNAHis_GuaTrfase_Thg1"/>
</dbReference>
<dbReference type="GO" id="GO:0006400">
    <property type="term" value="P:tRNA modification"/>
    <property type="evidence" value="ECO:0007669"/>
    <property type="project" value="InterPro"/>
</dbReference>
<organism evidence="2 3">
    <name type="scientific">Acorus gramineus</name>
    <name type="common">Dwarf sweet flag</name>
    <dbReference type="NCBI Taxonomy" id="55184"/>
    <lineage>
        <taxon>Eukaryota</taxon>
        <taxon>Viridiplantae</taxon>
        <taxon>Streptophyta</taxon>
        <taxon>Embryophyta</taxon>
        <taxon>Tracheophyta</taxon>
        <taxon>Spermatophyta</taxon>
        <taxon>Magnoliopsida</taxon>
        <taxon>Liliopsida</taxon>
        <taxon>Acoraceae</taxon>
        <taxon>Acorus</taxon>
    </lineage>
</organism>
<reference evidence="2" key="2">
    <citation type="submission" date="2023-06" db="EMBL/GenBank/DDBJ databases">
        <authorList>
            <person name="Ma L."/>
            <person name="Liu K.-W."/>
            <person name="Li Z."/>
            <person name="Hsiao Y.-Y."/>
            <person name="Qi Y."/>
            <person name="Fu T."/>
            <person name="Tang G."/>
            <person name="Zhang D."/>
            <person name="Sun W.-H."/>
            <person name="Liu D.-K."/>
            <person name="Li Y."/>
            <person name="Chen G.-Z."/>
            <person name="Liu X.-D."/>
            <person name="Liao X.-Y."/>
            <person name="Jiang Y.-T."/>
            <person name="Yu X."/>
            <person name="Hao Y."/>
            <person name="Huang J."/>
            <person name="Zhao X.-W."/>
            <person name="Ke S."/>
            <person name="Chen Y.-Y."/>
            <person name="Wu W.-L."/>
            <person name="Hsu J.-L."/>
            <person name="Lin Y.-F."/>
            <person name="Huang M.-D."/>
            <person name="Li C.-Y."/>
            <person name="Huang L."/>
            <person name="Wang Z.-W."/>
            <person name="Zhao X."/>
            <person name="Zhong W.-Y."/>
            <person name="Peng D.-H."/>
            <person name="Ahmad S."/>
            <person name="Lan S."/>
            <person name="Zhang J.-S."/>
            <person name="Tsai W.-C."/>
            <person name="Van De Peer Y."/>
            <person name="Liu Z.-J."/>
        </authorList>
    </citation>
    <scope>NUCLEOTIDE SEQUENCE</scope>
    <source>
        <strain evidence="2">SCP</strain>
        <tissue evidence="2">Leaves</tissue>
    </source>
</reference>
<dbReference type="GO" id="GO:0008193">
    <property type="term" value="F:tRNA guanylyltransferase activity"/>
    <property type="evidence" value="ECO:0007669"/>
    <property type="project" value="InterPro"/>
</dbReference>
<dbReference type="InterPro" id="IPR024956">
    <property type="entry name" value="tRNAHis_GuaTrfase_cat"/>
</dbReference>
<dbReference type="PANTHER" id="PTHR12729">
    <property type="entry name" value="TRNA(HIS) GUANYLYLTRANSFERASE-RELATED"/>
    <property type="match status" value="1"/>
</dbReference>
<dbReference type="PANTHER" id="PTHR12729:SF6">
    <property type="entry name" value="TRNA(HIS) GUANYLYLTRANSFERASE-RELATED"/>
    <property type="match status" value="1"/>
</dbReference>
<dbReference type="Gene3D" id="3.30.70.3000">
    <property type="match status" value="1"/>
</dbReference>
<evidence type="ECO:0000313" key="3">
    <source>
        <dbReference type="Proteomes" id="UP001179952"/>
    </source>
</evidence>
<dbReference type="Pfam" id="PF04446">
    <property type="entry name" value="Thg1"/>
    <property type="match status" value="1"/>
</dbReference>
<sequence length="115" mass="13090">MANSKYEYVKKFELDNQLPPSNWLVVRIDGCSFHRFSAVHEFEKPNDEHALNLMNACASAMLEQFPVIVFAYGVSDEYMFENPRIVACSGIEEPIDEVTWAAQPPLLHGLLTWAV</sequence>
<reference evidence="2" key="1">
    <citation type="journal article" date="2023" name="Nat. Commun.">
        <title>Diploid and tetraploid genomes of Acorus and the evolution of monocots.</title>
        <authorList>
            <person name="Ma L."/>
            <person name="Liu K.W."/>
            <person name="Li Z."/>
            <person name="Hsiao Y.Y."/>
            <person name="Qi Y."/>
            <person name="Fu T."/>
            <person name="Tang G.D."/>
            <person name="Zhang D."/>
            <person name="Sun W.H."/>
            <person name="Liu D.K."/>
            <person name="Li Y."/>
            <person name="Chen G.Z."/>
            <person name="Liu X.D."/>
            <person name="Liao X.Y."/>
            <person name="Jiang Y.T."/>
            <person name="Yu X."/>
            <person name="Hao Y."/>
            <person name="Huang J."/>
            <person name="Zhao X.W."/>
            <person name="Ke S."/>
            <person name="Chen Y.Y."/>
            <person name="Wu W.L."/>
            <person name="Hsu J.L."/>
            <person name="Lin Y.F."/>
            <person name="Huang M.D."/>
            <person name="Li C.Y."/>
            <person name="Huang L."/>
            <person name="Wang Z.W."/>
            <person name="Zhao X."/>
            <person name="Zhong W.Y."/>
            <person name="Peng D.H."/>
            <person name="Ahmad S."/>
            <person name="Lan S."/>
            <person name="Zhang J.S."/>
            <person name="Tsai W.C."/>
            <person name="Van de Peer Y."/>
            <person name="Liu Z.J."/>
        </authorList>
    </citation>
    <scope>NUCLEOTIDE SEQUENCE</scope>
    <source>
        <strain evidence="2">SCP</strain>
    </source>
</reference>
<feature type="domain" description="tRNAHis guanylyltransferase catalytic" evidence="1">
    <location>
        <begin position="6"/>
        <end position="80"/>
    </location>
</feature>
<accession>A0AAV9A699</accession>
<evidence type="ECO:0000259" key="1">
    <source>
        <dbReference type="Pfam" id="PF04446"/>
    </source>
</evidence>
<evidence type="ECO:0000313" key="2">
    <source>
        <dbReference type="EMBL" id="KAK1259702.1"/>
    </source>
</evidence>